<keyword evidence="6" id="KW-1185">Reference proteome</keyword>
<dbReference type="Proteomes" id="UP000006833">
    <property type="component" value="Plasmid pDSHI04"/>
</dbReference>
<dbReference type="InterPro" id="IPR036693">
    <property type="entry name" value="TF_LuxR_autoind-bd_dom_sf"/>
</dbReference>
<dbReference type="AlphaFoldDB" id="A8LU77"/>
<dbReference type="Pfam" id="PF03472">
    <property type="entry name" value="Autoind_bind"/>
    <property type="match status" value="1"/>
</dbReference>
<dbReference type="EMBL" id="CP000834">
    <property type="protein sequence ID" value="ABV95794.1"/>
    <property type="molecule type" value="Genomic_DNA"/>
</dbReference>
<dbReference type="GO" id="GO:0003677">
    <property type="term" value="F:DNA binding"/>
    <property type="evidence" value="ECO:0007669"/>
    <property type="project" value="UniProtKB-KW"/>
</dbReference>
<evidence type="ECO:0000313" key="6">
    <source>
        <dbReference type="Proteomes" id="UP000006833"/>
    </source>
</evidence>
<dbReference type="HOGENOM" id="CLU_1208215_0_0_5"/>
<accession>A8LU77</accession>
<keyword evidence="1" id="KW-0805">Transcription regulation</keyword>
<geneLocation type="plasmid" evidence="5 6">
    <name>pDSHI04</name>
</geneLocation>
<keyword evidence="5" id="KW-0614">Plasmid</keyword>
<dbReference type="KEGG" id="dsh:Dshi_4067"/>
<name>A8LU77_DINSH</name>
<keyword evidence="3" id="KW-0804">Transcription</keyword>
<sequence>MIFIIREAQGLTSKARILTSLKEQWIKKYQAGGYQFIDPVMLKAHSSDGYFDFSETEASGPLVESFWQDAENHNVGRNGICFATTRQNGLRIGLSLYSVSNKEKVHEIKRLHGYDLYHISEIVFDSFSFLSSGPSIPEGVLNIDEIRFLRNLAISSNPSDLLKANARWGSTETMQKSIRLKLGVRSAYQAVAIAASKGWFNSLPYDKNDIISTPRALNGIQDFEPVEAE</sequence>
<gene>
    <name evidence="5" type="ordered locus">Dshi_4067</name>
</gene>
<reference evidence="6" key="1">
    <citation type="journal article" date="2010" name="ISME J.">
        <title>The complete genome sequence of the algal symbiont Dinoroseobacter shibae: a hitchhiker's guide to life in the sea.</title>
        <authorList>
            <person name="Wagner-Dobler I."/>
            <person name="Ballhausen B."/>
            <person name="Berger M."/>
            <person name="Brinkhoff T."/>
            <person name="Buchholz I."/>
            <person name="Bunk B."/>
            <person name="Cypionka H."/>
            <person name="Daniel R."/>
            <person name="Drepper T."/>
            <person name="Gerdts G."/>
            <person name="Hahnke S."/>
            <person name="Han C."/>
            <person name="Jahn D."/>
            <person name="Kalhoefer D."/>
            <person name="Kiss H."/>
            <person name="Klenk H.P."/>
            <person name="Kyrpides N."/>
            <person name="Liebl W."/>
            <person name="Liesegang H."/>
            <person name="Meincke L."/>
            <person name="Pati A."/>
            <person name="Petersen J."/>
            <person name="Piekarski T."/>
            <person name="Pommerenke C."/>
            <person name="Pradella S."/>
            <person name="Pukall R."/>
            <person name="Rabus R."/>
            <person name="Stackebrandt E."/>
            <person name="Thole S."/>
            <person name="Thompson L."/>
            <person name="Tielen P."/>
            <person name="Tomasch J."/>
            <person name="von Jan M."/>
            <person name="Wanphrut N."/>
            <person name="Wichels A."/>
            <person name="Zech H."/>
            <person name="Simon M."/>
        </authorList>
    </citation>
    <scope>NUCLEOTIDE SEQUENCE [LARGE SCALE GENOMIC DNA]</scope>
    <source>
        <strain evidence="6">DSM 16493 / NCIMB 14021 / DFL 12</strain>
    </source>
</reference>
<protein>
    <recommendedName>
        <fullName evidence="4">Transcription factor LuxR-like autoinducer-binding domain-containing protein</fullName>
    </recommendedName>
</protein>
<evidence type="ECO:0000256" key="1">
    <source>
        <dbReference type="ARBA" id="ARBA00023015"/>
    </source>
</evidence>
<feature type="domain" description="Transcription factor LuxR-like autoinducer-binding" evidence="4">
    <location>
        <begin position="12"/>
        <end position="123"/>
    </location>
</feature>
<dbReference type="SUPFAM" id="SSF75516">
    <property type="entry name" value="Pheromone-binding domain of LuxR-like quorum-sensing transcription factors"/>
    <property type="match status" value="1"/>
</dbReference>
<dbReference type="InterPro" id="IPR005143">
    <property type="entry name" value="TF_LuxR_autoind-bd_dom"/>
</dbReference>
<evidence type="ECO:0000256" key="2">
    <source>
        <dbReference type="ARBA" id="ARBA00023125"/>
    </source>
</evidence>
<evidence type="ECO:0000256" key="3">
    <source>
        <dbReference type="ARBA" id="ARBA00023163"/>
    </source>
</evidence>
<evidence type="ECO:0000259" key="4">
    <source>
        <dbReference type="Pfam" id="PF03472"/>
    </source>
</evidence>
<dbReference type="Gene3D" id="3.30.450.80">
    <property type="entry name" value="Transcription factor LuxR-like, autoinducer-binding domain"/>
    <property type="match status" value="1"/>
</dbReference>
<proteinExistence type="predicted"/>
<keyword evidence="2" id="KW-0238">DNA-binding</keyword>
<organism evidence="5 6">
    <name type="scientific">Dinoroseobacter shibae (strain DSM 16493 / NCIMB 14021 / DFL 12)</name>
    <dbReference type="NCBI Taxonomy" id="398580"/>
    <lineage>
        <taxon>Bacteria</taxon>
        <taxon>Pseudomonadati</taxon>
        <taxon>Pseudomonadota</taxon>
        <taxon>Alphaproteobacteria</taxon>
        <taxon>Rhodobacterales</taxon>
        <taxon>Roseobacteraceae</taxon>
        <taxon>Dinoroseobacter</taxon>
    </lineage>
</organism>
<evidence type="ECO:0000313" key="5">
    <source>
        <dbReference type="EMBL" id="ABV95794.1"/>
    </source>
</evidence>